<organism evidence="1 2">
    <name type="scientific">Candolleomyces eurysporus</name>
    <dbReference type="NCBI Taxonomy" id="2828524"/>
    <lineage>
        <taxon>Eukaryota</taxon>
        <taxon>Fungi</taxon>
        <taxon>Dikarya</taxon>
        <taxon>Basidiomycota</taxon>
        <taxon>Agaricomycotina</taxon>
        <taxon>Agaricomycetes</taxon>
        <taxon>Agaricomycetidae</taxon>
        <taxon>Agaricales</taxon>
        <taxon>Agaricineae</taxon>
        <taxon>Psathyrellaceae</taxon>
        <taxon>Candolleomyces</taxon>
    </lineage>
</organism>
<dbReference type="AlphaFoldDB" id="A0A9W8MGW6"/>
<proteinExistence type="predicted"/>
<reference evidence="1" key="1">
    <citation type="submission" date="2022-06" db="EMBL/GenBank/DDBJ databases">
        <title>Genome Sequence of Candolleomyces eurysporus.</title>
        <authorList>
            <person name="Buettner E."/>
        </authorList>
    </citation>
    <scope>NUCLEOTIDE SEQUENCE</scope>
    <source>
        <strain evidence="1">VTCC 930004</strain>
    </source>
</reference>
<evidence type="ECO:0000313" key="2">
    <source>
        <dbReference type="Proteomes" id="UP001140091"/>
    </source>
</evidence>
<protein>
    <submittedName>
        <fullName evidence="1">Uncharacterized protein</fullName>
    </submittedName>
</protein>
<sequence length="561" mass="63184">MNPHKAQDPQISLRQDLPARQVLNNQELACLMVGFLEDGYTSDNAQRRKNLLMLAVLNHAFYHAGTEALWRSIPSLSPFLRLLPQLCDETSEQSENVTQAIKADPWSRFRFYSPKTTSIVLVDDADMDKTMPLHWFNFLLNLPSRPTSLFPRLVELTVGSLRGVNSVIPFQVSRGLRTVSVSNFSKATDYETLGKGAVTSLVTNFAFNAPWLSELAIESPLTDALRKTLCQYSALEAASFTVSLPFNVSQISFLKAMNCCIRSLSLFPDETEGVRSWSSNGTHLTIFGRENAKASIAELKVTGDGTVVFQSTAHDDGVFAIPQILHRLSHSATQIAELSFERSQPDFRFPDTSVTWYEERLPHFLPEDVYEDFTTRLGRLTTLSLKYIPFLDPAFTVSLVSRLSRMPQLQTLCLLPVPFTSNERHRMILPTLECLRTLSSANLDLRHLTISLDMSTFPSNIPTISLPGHSLETLFIMPYYSNQKPPVSDLVALATYLDHLFPHLQDIASFFYEKQPCPSVEEVSKFAVGLWKDVAHMITPYQSLRKHVESQLVQNLFGGER</sequence>
<name>A0A9W8MGW6_9AGAR</name>
<dbReference type="OrthoDB" id="2902921at2759"/>
<evidence type="ECO:0000313" key="1">
    <source>
        <dbReference type="EMBL" id="KAJ2928134.1"/>
    </source>
</evidence>
<comment type="caution">
    <text evidence="1">The sequence shown here is derived from an EMBL/GenBank/DDBJ whole genome shotgun (WGS) entry which is preliminary data.</text>
</comment>
<dbReference type="Proteomes" id="UP001140091">
    <property type="component" value="Unassembled WGS sequence"/>
</dbReference>
<feature type="non-terminal residue" evidence="1">
    <location>
        <position position="1"/>
    </location>
</feature>
<gene>
    <name evidence="1" type="ORF">H1R20_g8946</name>
</gene>
<keyword evidence="2" id="KW-1185">Reference proteome</keyword>
<dbReference type="EMBL" id="JANBPK010000939">
    <property type="protein sequence ID" value="KAJ2928134.1"/>
    <property type="molecule type" value="Genomic_DNA"/>
</dbReference>
<accession>A0A9W8MGW6</accession>